<dbReference type="AlphaFoldDB" id="A0A1M7CQX6"/>
<organism evidence="1 2">
    <name type="scientific">Chryseobacterium contaminans</name>
    <dbReference type="NCBI Taxonomy" id="1423959"/>
    <lineage>
        <taxon>Bacteria</taxon>
        <taxon>Pseudomonadati</taxon>
        <taxon>Bacteroidota</taxon>
        <taxon>Flavobacteriia</taxon>
        <taxon>Flavobacteriales</taxon>
        <taxon>Weeksellaceae</taxon>
        <taxon>Chryseobacterium group</taxon>
        <taxon>Chryseobacterium</taxon>
    </lineage>
</organism>
<gene>
    <name evidence="1" type="ORF">SAMN05444407_105330</name>
</gene>
<name>A0A1M7CQX6_9FLAO</name>
<dbReference type="PROSITE" id="PS51257">
    <property type="entry name" value="PROKAR_LIPOPROTEIN"/>
    <property type="match status" value="1"/>
</dbReference>
<reference evidence="1 2" key="1">
    <citation type="submission" date="2016-11" db="EMBL/GenBank/DDBJ databases">
        <authorList>
            <person name="Jaros S."/>
            <person name="Januszkiewicz K."/>
            <person name="Wedrychowicz H."/>
        </authorList>
    </citation>
    <scope>NUCLEOTIDE SEQUENCE [LARGE SCALE GENOMIC DNA]</scope>
    <source>
        <strain evidence="1 2">DSM 27621</strain>
    </source>
</reference>
<accession>A0A1M7CQX6</accession>
<proteinExistence type="predicted"/>
<evidence type="ECO:0000313" key="1">
    <source>
        <dbReference type="EMBL" id="SHL69602.1"/>
    </source>
</evidence>
<evidence type="ECO:0008006" key="3">
    <source>
        <dbReference type="Google" id="ProtNLM"/>
    </source>
</evidence>
<protein>
    <recommendedName>
        <fullName evidence="3">Lipoprotein</fullName>
    </recommendedName>
</protein>
<dbReference type="RefSeq" id="WP_165601869.1">
    <property type="nucleotide sequence ID" value="NZ_FRBM01000005.1"/>
</dbReference>
<sequence length="52" mass="5830">MKTTAIILGVLGLFSFASCRCNLEEDEQSDKKKDNIEVNKNAEAKNDTLNIR</sequence>
<dbReference type="EMBL" id="FRBM01000005">
    <property type="protein sequence ID" value="SHL69602.1"/>
    <property type="molecule type" value="Genomic_DNA"/>
</dbReference>
<evidence type="ECO:0000313" key="2">
    <source>
        <dbReference type="Proteomes" id="UP000184069"/>
    </source>
</evidence>
<dbReference type="STRING" id="1423959.SAMN05444407_105330"/>
<dbReference type="Proteomes" id="UP000184069">
    <property type="component" value="Unassembled WGS sequence"/>
</dbReference>